<dbReference type="InterPro" id="IPR017911">
    <property type="entry name" value="MacB-like_ATP-bd"/>
</dbReference>
<dbReference type="Gene3D" id="3.40.50.300">
    <property type="entry name" value="P-loop containing nucleotide triphosphate hydrolases"/>
    <property type="match status" value="1"/>
</dbReference>
<dbReference type="InterPro" id="IPR027417">
    <property type="entry name" value="P-loop_NTPase"/>
</dbReference>
<dbReference type="PROSITE" id="PS00211">
    <property type="entry name" value="ABC_TRANSPORTER_1"/>
    <property type="match status" value="1"/>
</dbReference>
<evidence type="ECO:0000313" key="6">
    <source>
        <dbReference type="EMBL" id="GAA0728106.1"/>
    </source>
</evidence>
<dbReference type="CDD" id="cd03255">
    <property type="entry name" value="ABC_MJ0796_LolCDE_FtsE"/>
    <property type="match status" value="1"/>
</dbReference>
<keyword evidence="3" id="KW-0547">Nucleotide-binding</keyword>
<reference evidence="7" key="1">
    <citation type="journal article" date="2019" name="Int. J. Syst. Evol. Microbiol.">
        <title>The Global Catalogue of Microorganisms (GCM) 10K type strain sequencing project: providing services to taxonomists for standard genome sequencing and annotation.</title>
        <authorList>
            <consortium name="The Broad Institute Genomics Platform"/>
            <consortium name="The Broad Institute Genome Sequencing Center for Infectious Disease"/>
            <person name="Wu L."/>
            <person name="Ma J."/>
        </authorList>
    </citation>
    <scope>NUCLEOTIDE SEQUENCE [LARGE SCALE GENOMIC DNA]</scope>
    <source>
        <strain evidence="7">JCM 1405</strain>
    </source>
</reference>
<name>A0ABP3UC90_9CLOT</name>
<comment type="similarity">
    <text evidence="1">Belongs to the ABC transporter superfamily.</text>
</comment>
<dbReference type="SMART" id="SM00382">
    <property type="entry name" value="AAA"/>
    <property type="match status" value="1"/>
</dbReference>
<dbReference type="PANTHER" id="PTHR42798:SF6">
    <property type="entry name" value="CELL DIVISION ATP-BINDING PROTEIN FTSE"/>
    <property type="match status" value="1"/>
</dbReference>
<dbReference type="InterPro" id="IPR003593">
    <property type="entry name" value="AAA+_ATPase"/>
</dbReference>
<dbReference type="GO" id="GO:0005524">
    <property type="term" value="F:ATP binding"/>
    <property type="evidence" value="ECO:0007669"/>
    <property type="project" value="UniProtKB-KW"/>
</dbReference>
<accession>A0ABP3UC90</accession>
<dbReference type="EMBL" id="BAAACF010000003">
    <property type="protein sequence ID" value="GAA0728106.1"/>
    <property type="molecule type" value="Genomic_DNA"/>
</dbReference>
<keyword evidence="4 6" id="KW-0067">ATP-binding</keyword>
<evidence type="ECO:0000259" key="5">
    <source>
        <dbReference type="PROSITE" id="PS50893"/>
    </source>
</evidence>
<dbReference type="InterPro" id="IPR017871">
    <property type="entry name" value="ABC_transporter-like_CS"/>
</dbReference>
<feature type="domain" description="ABC transporter" evidence="5">
    <location>
        <begin position="5"/>
        <end position="240"/>
    </location>
</feature>
<dbReference type="PROSITE" id="PS50893">
    <property type="entry name" value="ABC_TRANSPORTER_2"/>
    <property type="match status" value="1"/>
</dbReference>
<dbReference type="Proteomes" id="UP001500339">
    <property type="component" value="Unassembled WGS sequence"/>
</dbReference>
<organism evidence="6 7">
    <name type="scientific">Clostridium malenominatum</name>
    <dbReference type="NCBI Taxonomy" id="1539"/>
    <lineage>
        <taxon>Bacteria</taxon>
        <taxon>Bacillati</taxon>
        <taxon>Bacillota</taxon>
        <taxon>Clostridia</taxon>
        <taxon>Eubacteriales</taxon>
        <taxon>Clostridiaceae</taxon>
        <taxon>Clostridium</taxon>
    </lineage>
</organism>
<dbReference type="InterPro" id="IPR003439">
    <property type="entry name" value="ABC_transporter-like_ATP-bd"/>
</dbReference>
<dbReference type="RefSeq" id="WP_343770399.1">
    <property type="nucleotide sequence ID" value="NZ_BAAACF010000003.1"/>
</dbReference>
<evidence type="ECO:0000313" key="7">
    <source>
        <dbReference type="Proteomes" id="UP001500339"/>
    </source>
</evidence>
<dbReference type="Pfam" id="PF00005">
    <property type="entry name" value="ABC_tran"/>
    <property type="match status" value="1"/>
</dbReference>
<evidence type="ECO:0000256" key="1">
    <source>
        <dbReference type="ARBA" id="ARBA00005417"/>
    </source>
</evidence>
<dbReference type="PANTHER" id="PTHR42798">
    <property type="entry name" value="LIPOPROTEIN-RELEASING SYSTEM ATP-BINDING PROTEIN LOLD"/>
    <property type="match status" value="1"/>
</dbReference>
<comment type="caution">
    <text evidence="6">The sequence shown here is derived from an EMBL/GenBank/DDBJ whole genome shotgun (WGS) entry which is preliminary data.</text>
</comment>
<evidence type="ECO:0000256" key="4">
    <source>
        <dbReference type="ARBA" id="ARBA00022840"/>
    </source>
</evidence>
<dbReference type="SUPFAM" id="SSF52540">
    <property type="entry name" value="P-loop containing nucleoside triphosphate hydrolases"/>
    <property type="match status" value="1"/>
</dbReference>
<keyword evidence="7" id="KW-1185">Reference proteome</keyword>
<protein>
    <submittedName>
        <fullName evidence="6">ABC transporter ATP-binding protein</fullName>
    </submittedName>
</protein>
<gene>
    <name evidence="6" type="ORF">GCM10008905_26530</name>
</gene>
<keyword evidence="2" id="KW-0813">Transport</keyword>
<proteinExistence type="inferred from homology"/>
<evidence type="ECO:0000256" key="3">
    <source>
        <dbReference type="ARBA" id="ARBA00022741"/>
    </source>
</evidence>
<sequence>MENIIELNNVRKVYRMGEEKIVALDDISLKVGMGEILCLLGTSGSGKSTLLNMMAGLEKPTKGEIIIKDKHIEKMSEDQLALFRQKYIGFVFQSYNLLSTFSALENVSLPLIFRNVSKGQRDKKAKEMLKAVGLGQRLTHKPSQMSGGQQQRVSIARAFVNSPNIVFADEPTGNLDTKTTEEIMALIISMAKEHNQTLIIVTHDVEISTYADRIVYIRDGNIEKIVTNENKKIIEKKGEA</sequence>
<evidence type="ECO:0000256" key="2">
    <source>
        <dbReference type="ARBA" id="ARBA00022448"/>
    </source>
</evidence>